<proteinExistence type="predicted"/>
<dbReference type="Pfam" id="PF25298">
    <property type="entry name" value="Baculo_FP_2nd"/>
    <property type="match status" value="1"/>
</dbReference>
<dbReference type="GeneID" id="106123072"/>
<dbReference type="InterPro" id="IPR057251">
    <property type="entry name" value="FP_C"/>
</dbReference>
<evidence type="ECO:0000256" key="1">
    <source>
        <dbReference type="SAM" id="Coils"/>
    </source>
</evidence>
<organism evidence="3">
    <name type="scientific">Papilio xuthus</name>
    <name type="common">Asian swallowtail butterfly</name>
    <dbReference type="NCBI Taxonomy" id="66420"/>
    <lineage>
        <taxon>Eukaryota</taxon>
        <taxon>Metazoa</taxon>
        <taxon>Ecdysozoa</taxon>
        <taxon>Arthropoda</taxon>
        <taxon>Hexapoda</taxon>
        <taxon>Insecta</taxon>
        <taxon>Pterygota</taxon>
        <taxon>Neoptera</taxon>
        <taxon>Endopterygota</taxon>
        <taxon>Lepidoptera</taxon>
        <taxon>Glossata</taxon>
        <taxon>Ditrysia</taxon>
        <taxon>Papilionoidea</taxon>
        <taxon>Papilionidae</taxon>
        <taxon>Papilioninae</taxon>
        <taxon>Papilio</taxon>
    </lineage>
</organism>
<evidence type="ECO:0000313" key="3">
    <source>
        <dbReference type="RefSeq" id="XP_013174661.1"/>
    </source>
</evidence>
<feature type="coiled-coil region" evidence="1">
    <location>
        <begin position="103"/>
        <end position="137"/>
    </location>
</feature>
<dbReference type="KEGG" id="pxu:106123072"/>
<reference evidence="3" key="1">
    <citation type="submission" date="2025-08" db="UniProtKB">
        <authorList>
            <consortium name="RefSeq"/>
        </authorList>
    </citation>
    <scope>IDENTIFICATION</scope>
</reference>
<keyword evidence="1" id="KW-0175">Coiled coil</keyword>
<evidence type="ECO:0000259" key="2">
    <source>
        <dbReference type="Pfam" id="PF25298"/>
    </source>
</evidence>
<gene>
    <name evidence="3" type="primary">LOC106123072</name>
</gene>
<dbReference type="Gene3D" id="3.30.70.1820">
    <property type="entry name" value="L1 transposable element, RRM domain"/>
    <property type="match status" value="1"/>
</dbReference>
<protein>
    <submittedName>
        <fullName evidence="3">Uncharacterized protein LOC106123072</fullName>
    </submittedName>
</protein>
<dbReference type="Proteomes" id="UP000694872">
    <property type="component" value="Unplaced"/>
</dbReference>
<sequence length="330" mass="37268">MKAKCDCPSTSISKSSNSNILLRSSAVSPADNVILSPGGSNDNVTLRKNATACAQDREQAEYVTERSLREIMKNEMADMLKVFIQQHVTEQFITATNDLCKKMEKLTSTLENFNARMSNVEERVAIVEKRLDATVNREDSAAFANLQAKLNQCEQACIANDLEITGLPEEKNESPLHLTSILAKKLGVTLDERDIVSAERVGRKTIVAEYERGKEEDATAARPRALVVRLVQRGARDELLRAARVRRGFDSAGIVPAAAPRRVYVNERLTRLNKQLFYRAREESRRLKWKFAWTKNGTIFVRRDYTQTAIRIRDHVDIVRVFSDITVSPI</sequence>
<dbReference type="RefSeq" id="XP_013174661.1">
    <property type="nucleotide sequence ID" value="XM_013319207.1"/>
</dbReference>
<name>A0AAJ7EEW8_PAPXU</name>
<feature type="domain" description="FP protein C-terminal" evidence="2">
    <location>
        <begin position="270"/>
        <end position="320"/>
    </location>
</feature>
<accession>A0AAJ7EEW8</accession>
<dbReference type="AlphaFoldDB" id="A0AAJ7EEW8"/>